<keyword evidence="3" id="KW-1185">Reference proteome</keyword>
<reference evidence="2" key="2">
    <citation type="submission" date="2020-09" db="EMBL/GenBank/DDBJ databases">
        <authorList>
            <person name="Sun Q."/>
            <person name="Zhou Y."/>
        </authorList>
    </citation>
    <scope>NUCLEOTIDE SEQUENCE</scope>
    <source>
        <strain evidence="2">CGMCC 1.12214</strain>
    </source>
</reference>
<dbReference type="InterPro" id="IPR003768">
    <property type="entry name" value="ScpA"/>
</dbReference>
<name>A0A917I999_9HYPH</name>
<evidence type="ECO:0000256" key="1">
    <source>
        <dbReference type="ARBA" id="ARBA00044777"/>
    </source>
</evidence>
<reference evidence="2" key="1">
    <citation type="journal article" date="2014" name="Int. J. Syst. Evol. Microbiol.">
        <title>Complete genome sequence of Corynebacterium casei LMG S-19264T (=DSM 44701T), isolated from a smear-ripened cheese.</title>
        <authorList>
            <consortium name="US DOE Joint Genome Institute (JGI-PGF)"/>
            <person name="Walter F."/>
            <person name="Albersmeier A."/>
            <person name="Kalinowski J."/>
            <person name="Ruckert C."/>
        </authorList>
    </citation>
    <scope>NUCLEOTIDE SEQUENCE</scope>
    <source>
        <strain evidence="2">CGMCC 1.12214</strain>
    </source>
</reference>
<proteinExistence type="predicted"/>
<dbReference type="Pfam" id="PF02616">
    <property type="entry name" value="SMC_ScpA"/>
    <property type="match status" value="1"/>
</dbReference>
<dbReference type="AlphaFoldDB" id="A0A917I999"/>
<dbReference type="Proteomes" id="UP000603912">
    <property type="component" value="Unassembled WGS sequence"/>
</dbReference>
<dbReference type="EMBL" id="BMES01000002">
    <property type="protein sequence ID" value="GGH22010.1"/>
    <property type="molecule type" value="Genomic_DNA"/>
</dbReference>
<evidence type="ECO:0000313" key="2">
    <source>
        <dbReference type="EMBL" id="GGH22010.1"/>
    </source>
</evidence>
<evidence type="ECO:0000313" key="3">
    <source>
        <dbReference type="Proteomes" id="UP000603912"/>
    </source>
</evidence>
<accession>A0A917I999</accession>
<dbReference type="PANTHER" id="PTHR33969:SF2">
    <property type="entry name" value="SEGREGATION AND CONDENSATION PROTEIN A"/>
    <property type="match status" value="1"/>
</dbReference>
<organism evidence="2 3">
    <name type="scientific">Alsobacter metallidurans</name>
    <dbReference type="NCBI Taxonomy" id="340221"/>
    <lineage>
        <taxon>Bacteria</taxon>
        <taxon>Pseudomonadati</taxon>
        <taxon>Pseudomonadota</taxon>
        <taxon>Alphaproteobacteria</taxon>
        <taxon>Hyphomicrobiales</taxon>
        <taxon>Alsobacteraceae</taxon>
        <taxon>Alsobacter</taxon>
    </lineage>
</organism>
<sequence>MSTVGANQRGRVARLDQQLDFEDPVRVDRGEAEPAMMVDVDGFAGPLDLLLELARRQKVDLHKISVLALAEQYLVFVEEARRFRLELAADYLVMAAWLAYLKSRLLLPAPPKPDEPSAEDLAESLARRLVRLEAIRAAAQKLVERTRLGRDVFARGMPEPVVVTKTAEWEASLFDLLSAYARERQKHALSHVTVHARTVWSLAEAREALMRLAGVALDWTVLDEYLSAYMVEPAMRKTVRASTFVAALEMVREGMLELQQDRAFAPIWVKARTAAARAARA</sequence>
<gene>
    <name evidence="2" type="ORF">GCM10007036_26720</name>
</gene>
<dbReference type="PANTHER" id="PTHR33969">
    <property type="entry name" value="SEGREGATION AND CONDENSATION PROTEIN A"/>
    <property type="match status" value="1"/>
</dbReference>
<dbReference type="Gene3D" id="6.10.250.2410">
    <property type="match status" value="1"/>
</dbReference>
<comment type="caution">
    <text evidence="2">The sequence shown here is derived from an EMBL/GenBank/DDBJ whole genome shotgun (WGS) entry which is preliminary data.</text>
</comment>
<protein>
    <recommendedName>
        <fullName evidence="1">Segregation and condensation protein A</fullName>
    </recommendedName>
</protein>